<comment type="caution">
    <text evidence="1">The sequence shown here is derived from an EMBL/GenBank/DDBJ whole genome shotgun (WGS) entry which is preliminary data.</text>
</comment>
<dbReference type="PATRIC" id="fig|1227488.3.peg.879"/>
<dbReference type="AlphaFoldDB" id="M0CFC8"/>
<dbReference type="PROSITE" id="PS51318">
    <property type="entry name" value="TAT"/>
    <property type="match status" value="1"/>
</dbReference>
<keyword evidence="2" id="KW-1185">Reference proteome</keyword>
<sequence>MPLENGERNTSRRRLLETSGRVLAGGFLLGAVPSSTSADSDADLALESDFEELAHYMGSTTETKRVSYDVSVYRPKRDTELGRSGTRVVTVEIAIGPDGPPLRDARIEINGMNGAFFETTWPGNRLSVGTPSGTVDIDRGTGSTTLSFSLNTSLTKNVSVDDKSERGSDTYRQQYSFDSVSEHRPVAISGLTAFDTYGVEDGEQLLDGEWEVVVGNSISRTGISGEFSRIYYSGNLE</sequence>
<accession>M0CFC8</accession>
<evidence type="ECO:0000313" key="2">
    <source>
        <dbReference type="Proteomes" id="UP000011657"/>
    </source>
</evidence>
<evidence type="ECO:0000313" key="1">
    <source>
        <dbReference type="EMBL" id="ELZ21965.1"/>
    </source>
</evidence>
<reference evidence="1 2" key="1">
    <citation type="journal article" date="2014" name="PLoS Genet.">
        <title>Phylogenetically driven sequencing of extremely halophilic archaea reveals strategies for static and dynamic osmo-response.</title>
        <authorList>
            <person name="Becker E.A."/>
            <person name="Seitzer P.M."/>
            <person name="Tritt A."/>
            <person name="Larsen D."/>
            <person name="Krusor M."/>
            <person name="Yao A.I."/>
            <person name="Wu D."/>
            <person name="Madern D."/>
            <person name="Eisen J.A."/>
            <person name="Darling A.E."/>
            <person name="Facciotti M.T."/>
        </authorList>
    </citation>
    <scope>NUCLEOTIDE SEQUENCE [LARGE SCALE GENOMIC DNA]</scope>
    <source>
        <strain evidence="1 2">JCM 13891</strain>
    </source>
</reference>
<dbReference type="InterPro" id="IPR006311">
    <property type="entry name" value="TAT_signal"/>
</dbReference>
<dbReference type="EMBL" id="AOIS01000016">
    <property type="protein sequence ID" value="ELZ21965.1"/>
    <property type="molecule type" value="Genomic_DNA"/>
</dbReference>
<dbReference type="RefSeq" id="WP_008893221.1">
    <property type="nucleotide sequence ID" value="NZ_AOIS01000016.1"/>
</dbReference>
<protein>
    <submittedName>
        <fullName evidence="1">Uncharacterized protein</fullName>
    </submittedName>
</protein>
<proteinExistence type="predicted"/>
<organism evidence="1 2">
    <name type="scientific">Haloterrigena salina JCM 13891</name>
    <dbReference type="NCBI Taxonomy" id="1227488"/>
    <lineage>
        <taxon>Archaea</taxon>
        <taxon>Methanobacteriati</taxon>
        <taxon>Methanobacteriota</taxon>
        <taxon>Stenosarchaea group</taxon>
        <taxon>Halobacteria</taxon>
        <taxon>Halobacteriales</taxon>
        <taxon>Natrialbaceae</taxon>
        <taxon>Haloterrigena</taxon>
    </lineage>
</organism>
<name>M0CFC8_9EURY</name>
<gene>
    <name evidence="1" type="ORF">C477_04449</name>
</gene>
<dbReference type="Proteomes" id="UP000011657">
    <property type="component" value="Unassembled WGS sequence"/>
</dbReference>